<sequence>MRKFLLALPILVFPLIAQAEDKPTHASEAMIQATEKRFFPKYCAEGVKGLAADVYDCYLHTKDTDPKKEECMIGDFMTVAISTRANERAVALGETPKYNIPFFIAPKMRERVDNFITQNQKFKDYNQEEYINYLSQTLNTMIDDFQRLYKKTRGNCSAFFKP</sequence>
<keyword evidence="1" id="KW-0732">Signal</keyword>
<evidence type="ECO:0000313" key="2">
    <source>
        <dbReference type="EMBL" id="MDI2113803.1"/>
    </source>
</evidence>
<organism evidence="2 3">
    <name type="scientific">Commensalibacter nepenthis</name>
    <dbReference type="NCBI Taxonomy" id="3043872"/>
    <lineage>
        <taxon>Bacteria</taxon>
        <taxon>Pseudomonadati</taxon>
        <taxon>Pseudomonadota</taxon>
        <taxon>Alphaproteobacteria</taxon>
        <taxon>Acetobacterales</taxon>
        <taxon>Acetobacteraceae</taxon>
    </lineage>
</organism>
<evidence type="ECO:0000256" key="1">
    <source>
        <dbReference type="SAM" id="SignalP"/>
    </source>
</evidence>
<evidence type="ECO:0000313" key="3">
    <source>
        <dbReference type="Proteomes" id="UP001431775"/>
    </source>
</evidence>
<dbReference type="EMBL" id="JASBAN010000002">
    <property type="protein sequence ID" value="MDI2113803.1"/>
    <property type="molecule type" value="Genomic_DNA"/>
</dbReference>
<proteinExistence type="predicted"/>
<feature type="signal peptide" evidence="1">
    <location>
        <begin position="1"/>
        <end position="19"/>
    </location>
</feature>
<dbReference type="Proteomes" id="UP001431775">
    <property type="component" value="Unassembled WGS sequence"/>
</dbReference>
<feature type="chain" id="PRO_5046665252" evidence="1">
    <location>
        <begin position="20"/>
        <end position="162"/>
    </location>
</feature>
<name>A0ABT6QA72_9PROT</name>
<dbReference type="RefSeq" id="WP_281463452.1">
    <property type="nucleotide sequence ID" value="NZ_JASBAN010000002.1"/>
</dbReference>
<comment type="caution">
    <text evidence="2">The sequence shown here is derived from an EMBL/GenBank/DDBJ whole genome shotgun (WGS) entry which is preliminary data.</text>
</comment>
<keyword evidence="3" id="KW-1185">Reference proteome</keyword>
<protein>
    <submittedName>
        <fullName evidence="2">Uncharacterized protein</fullName>
    </submittedName>
</protein>
<reference evidence="2" key="1">
    <citation type="submission" date="2023-05" db="EMBL/GenBank/DDBJ databases">
        <title>Whole genome sequence of Commensalibacter sp.</title>
        <authorList>
            <person name="Charoenyingcharoen P."/>
            <person name="Yukphan P."/>
        </authorList>
    </citation>
    <scope>NUCLEOTIDE SEQUENCE</scope>
    <source>
        <strain evidence="2">TBRC 10068</strain>
    </source>
</reference>
<gene>
    <name evidence="2" type="ORF">QJV33_11035</name>
</gene>
<accession>A0ABT6QA72</accession>